<dbReference type="Proteomes" id="UP000324800">
    <property type="component" value="Unassembled WGS sequence"/>
</dbReference>
<gene>
    <name evidence="1" type="ORF">EZS28_032078</name>
</gene>
<evidence type="ECO:0000313" key="2">
    <source>
        <dbReference type="Proteomes" id="UP000324800"/>
    </source>
</evidence>
<reference evidence="1 2" key="1">
    <citation type="submission" date="2019-03" db="EMBL/GenBank/DDBJ databases">
        <title>Single cell metagenomics reveals metabolic interactions within the superorganism composed of flagellate Streblomastix strix and complex community of Bacteroidetes bacteria on its surface.</title>
        <authorList>
            <person name="Treitli S.C."/>
            <person name="Kolisko M."/>
            <person name="Husnik F."/>
            <person name="Keeling P."/>
            <person name="Hampl V."/>
        </authorList>
    </citation>
    <scope>NUCLEOTIDE SEQUENCE [LARGE SCALE GENOMIC DNA]</scope>
    <source>
        <strain evidence="1">ST1C</strain>
    </source>
</reference>
<accession>A0A5J4URH1</accession>
<proteinExistence type="predicted"/>
<sequence>STIARDVSPNFDSSDIEEFNTQSFDIYSPTFDLNITADKDFEKNPQQQIVLSKLSSLFSPNVLATMHNLLFVHQRRFYVNQNLLGQPIFISGAMVFATSKTQHYFRFYRKLMKVNAYCLIVTLKLVSFALHTAKVSAIAVSGTSQDY</sequence>
<comment type="caution">
    <text evidence="1">The sequence shown here is derived from an EMBL/GenBank/DDBJ whole genome shotgun (WGS) entry which is preliminary data.</text>
</comment>
<organism evidence="1 2">
    <name type="scientific">Streblomastix strix</name>
    <dbReference type="NCBI Taxonomy" id="222440"/>
    <lineage>
        <taxon>Eukaryota</taxon>
        <taxon>Metamonada</taxon>
        <taxon>Preaxostyla</taxon>
        <taxon>Oxymonadida</taxon>
        <taxon>Streblomastigidae</taxon>
        <taxon>Streblomastix</taxon>
    </lineage>
</organism>
<protein>
    <submittedName>
        <fullName evidence="1">Uncharacterized protein</fullName>
    </submittedName>
</protein>
<name>A0A5J4URH1_9EUKA</name>
<dbReference type="EMBL" id="SNRW01013631">
    <property type="protein sequence ID" value="KAA6372395.1"/>
    <property type="molecule type" value="Genomic_DNA"/>
</dbReference>
<feature type="non-terminal residue" evidence="1">
    <location>
        <position position="1"/>
    </location>
</feature>
<dbReference type="AlphaFoldDB" id="A0A5J4URH1"/>
<evidence type="ECO:0000313" key="1">
    <source>
        <dbReference type="EMBL" id="KAA6372395.1"/>
    </source>
</evidence>